<name>A0ABQ3WKZ8_9ACTN</name>
<dbReference type="PANTHER" id="PTHR11985:SF35">
    <property type="entry name" value="ANAEROBIC GLYCEROL-3-PHOSPHATE DEHYDROGENASE SUBUNIT A"/>
    <property type="match status" value="1"/>
</dbReference>
<feature type="domain" description="FAD dependent oxidoreductase" evidence="7">
    <location>
        <begin position="27"/>
        <end position="384"/>
    </location>
</feature>
<dbReference type="InterPro" id="IPR038299">
    <property type="entry name" value="DAO_C_sf"/>
</dbReference>
<dbReference type="InterPro" id="IPR036188">
    <property type="entry name" value="FAD/NAD-bd_sf"/>
</dbReference>
<dbReference type="PRINTS" id="PR01001">
    <property type="entry name" value="FADG3PDH"/>
</dbReference>
<dbReference type="Gene3D" id="1.10.8.870">
    <property type="entry name" value="Alpha-glycerophosphate oxidase, cap domain"/>
    <property type="match status" value="1"/>
</dbReference>
<protein>
    <submittedName>
        <fullName evidence="9">Glycerol-3-phosphate dehydrogenase</fullName>
    </submittedName>
</protein>
<dbReference type="InterPro" id="IPR031656">
    <property type="entry name" value="DAO_C"/>
</dbReference>
<accession>A0ABQ3WKZ8</accession>
<dbReference type="Gene3D" id="3.30.9.10">
    <property type="entry name" value="D-Amino Acid Oxidase, subunit A, domain 2"/>
    <property type="match status" value="1"/>
</dbReference>
<dbReference type="Pfam" id="PF16901">
    <property type="entry name" value="DAO_C"/>
    <property type="match status" value="1"/>
</dbReference>
<evidence type="ECO:0000256" key="6">
    <source>
        <dbReference type="ARBA" id="ARBA00023002"/>
    </source>
</evidence>
<evidence type="ECO:0000256" key="3">
    <source>
        <dbReference type="ARBA" id="ARBA00022630"/>
    </source>
</evidence>
<dbReference type="SUPFAM" id="SSF51905">
    <property type="entry name" value="FAD/NAD(P)-binding domain"/>
    <property type="match status" value="1"/>
</dbReference>
<dbReference type="EMBL" id="BOMF01000081">
    <property type="protein sequence ID" value="GID46918.1"/>
    <property type="molecule type" value="Genomic_DNA"/>
</dbReference>
<evidence type="ECO:0000259" key="7">
    <source>
        <dbReference type="Pfam" id="PF01266"/>
    </source>
</evidence>
<comment type="cofactor">
    <cofactor evidence="1">
        <name>FAD</name>
        <dbReference type="ChEBI" id="CHEBI:57692"/>
    </cofactor>
</comment>
<evidence type="ECO:0000313" key="9">
    <source>
        <dbReference type="EMBL" id="GID46918.1"/>
    </source>
</evidence>
<organism evidence="9">
    <name type="scientific">Actinoplanes campanulatus</name>
    <dbReference type="NCBI Taxonomy" id="113559"/>
    <lineage>
        <taxon>Bacteria</taxon>
        <taxon>Bacillati</taxon>
        <taxon>Actinomycetota</taxon>
        <taxon>Actinomycetes</taxon>
        <taxon>Micromonosporales</taxon>
        <taxon>Micromonosporaceae</taxon>
        <taxon>Actinoplanes</taxon>
    </lineage>
</organism>
<keyword evidence="3" id="KW-0285">Flavoprotein</keyword>
<dbReference type="Pfam" id="PF01266">
    <property type="entry name" value="DAO"/>
    <property type="match status" value="1"/>
</dbReference>
<evidence type="ECO:0000259" key="8">
    <source>
        <dbReference type="Pfam" id="PF16901"/>
    </source>
</evidence>
<reference evidence="9" key="1">
    <citation type="submission" date="2021-01" db="EMBL/GenBank/DDBJ databases">
        <title>Whole genome shotgun sequence of Actinoplanes capillaceus NBRC 16408.</title>
        <authorList>
            <person name="Komaki H."/>
            <person name="Tamura T."/>
        </authorList>
    </citation>
    <scope>NUCLEOTIDE SEQUENCE [LARGE SCALE GENOMIC DNA]</scope>
    <source>
        <strain evidence="9">NBRC 16408</strain>
    </source>
</reference>
<keyword evidence="4" id="KW-0319">Glycerol metabolism</keyword>
<feature type="domain" description="Alpha-glycerophosphate oxidase C-terminal" evidence="8">
    <location>
        <begin position="406"/>
        <end position="501"/>
    </location>
</feature>
<dbReference type="Gene3D" id="3.50.50.60">
    <property type="entry name" value="FAD/NAD(P)-binding domain"/>
    <property type="match status" value="1"/>
</dbReference>
<comment type="similarity">
    <text evidence="2">Belongs to the FAD-dependent glycerol-3-phosphate dehydrogenase family.</text>
</comment>
<evidence type="ECO:0000256" key="2">
    <source>
        <dbReference type="ARBA" id="ARBA00007330"/>
    </source>
</evidence>
<dbReference type="PANTHER" id="PTHR11985">
    <property type="entry name" value="GLYCEROL-3-PHOSPHATE DEHYDROGENASE"/>
    <property type="match status" value="1"/>
</dbReference>
<evidence type="ECO:0000256" key="5">
    <source>
        <dbReference type="ARBA" id="ARBA00022827"/>
    </source>
</evidence>
<dbReference type="RefSeq" id="WP_204297169.1">
    <property type="nucleotide sequence ID" value="NZ_BAAAGQ010000028.1"/>
</dbReference>
<comment type="caution">
    <text evidence="9">The sequence shown here is derived from an EMBL/GenBank/DDBJ whole genome shotgun (WGS) entry which is preliminary data.</text>
</comment>
<sequence>MTAAATALTAARRTRDLAELAAGETVDLLVVGLGVTGAGVALDAASRGLTVAAVDAHDLAFGTSRWSSKLVHGGLRYLAGGHIGLAYESAAERDVLLRRVAPHLVSPLPSVLPLTPLTPAAPAALARAGLAAGDVLRAAAGTPAGILPRSRRIAPVEVHRLVPAVRRSGLRGGLLGWDGQLVDDARLVVALARTAAGHGARVITRCRVEQLHGRGATVVDTLTGEHHELRARAVINATGVWADRLDPGVRLRPSRGTHLVLRPGALGRQLAGLTVPVPGTTSRFVFVLPQQDGYSYLGLTDEPVEGPVPDVAEPSAAERGFLLDVLATVLDTPLSDADVVGAFAGLRPLLAGAAGSTADLSRRHAVRVSPDGMTTVVGGKLTTYRRMARDAVDAALTAAGLPVGRCRTARLPLVGAAPAQALARLGAPARLVARYGTEAAELAALAEHDPDLARPVAEGLVVTGAELLWGVVREGALDADDLLDRRTRIGLVPADRARARAAAEAMVERGRASSSHGA</sequence>
<dbReference type="PROSITE" id="PS00978">
    <property type="entry name" value="FAD_G3PDH_2"/>
    <property type="match status" value="1"/>
</dbReference>
<keyword evidence="6" id="KW-0560">Oxidoreductase</keyword>
<keyword evidence="5" id="KW-0274">FAD</keyword>
<proteinExistence type="inferred from homology"/>
<evidence type="ECO:0000256" key="4">
    <source>
        <dbReference type="ARBA" id="ARBA00022798"/>
    </source>
</evidence>
<evidence type="ECO:0000256" key="1">
    <source>
        <dbReference type="ARBA" id="ARBA00001974"/>
    </source>
</evidence>
<dbReference type="InterPro" id="IPR000447">
    <property type="entry name" value="G3P_DH_FAD-dep"/>
</dbReference>
<dbReference type="InterPro" id="IPR006076">
    <property type="entry name" value="FAD-dep_OxRdtase"/>
</dbReference>
<gene>
    <name evidence="9" type="ORF">Aca07nite_41930</name>
</gene>